<keyword evidence="2" id="KW-1185">Reference proteome</keyword>
<dbReference type="RefSeq" id="WP_213166089.1">
    <property type="nucleotide sequence ID" value="NZ_CP058559.1"/>
</dbReference>
<gene>
    <name evidence="1" type="ORF">HYG86_13290</name>
</gene>
<reference evidence="1 2" key="1">
    <citation type="submission" date="2020-07" db="EMBL/GenBank/DDBJ databases">
        <title>Alkalicella. sp. LB2 genome.</title>
        <authorList>
            <person name="Postec A."/>
            <person name="Quemeneur M."/>
        </authorList>
    </citation>
    <scope>NUCLEOTIDE SEQUENCE [LARGE SCALE GENOMIC DNA]</scope>
    <source>
        <strain evidence="1 2">LB2</strain>
    </source>
</reference>
<dbReference type="Proteomes" id="UP000516160">
    <property type="component" value="Chromosome"/>
</dbReference>
<dbReference type="AlphaFoldDB" id="A0A7G9WAG9"/>
<accession>A0A7G9WAG9</accession>
<protein>
    <submittedName>
        <fullName evidence="1">Uncharacterized protein</fullName>
    </submittedName>
</protein>
<sequence>MDVKENQVAPSCPKCNSMSVEKVDNDNEGVQGFFGFYGRGHLDKDFICKDCEYTW</sequence>
<evidence type="ECO:0000313" key="1">
    <source>
        <dbReference type="EMBL" id="QNO15681.1"/>
    </source>
</evidence>
<dbReference type="KEGG" id="acae:HYG86_13290"/>
<name>A0A7G9WAG9_ALKCA</name>
<evidence type="ECO:0000313" key="2">
    <source>
        <dbReference type="Proteomes" id="UP000516160"/>
    </source>
</evidence>
<dbReference type="EMBL" id="CP058559">
    <property type="protein sequence ID" value="QNO15681.1"/>
    <property type="molecule type" value="Genomic_DNA"/>
</dbReference>
<organism evidence="1 2">
    <name type="scientific">Alkalicella caledoniensis</name>
    <dbReference type="NCBI Taxonomy" id="2731377"/>
    <lineage>
        <taxon>Bacteria</taxon>
        <taxon>Bacillati</taxon>
        <taxon>Bacillota</taxon>
        <taxon>Clostridia</taxon>
        <taxon>Eubacteriales</taxon>
        <taxon>Proteinivoracaceae</taxon>
        <taxon>Alkalicella</taxon>
    </lineage>
</organism>
<proteinExistence type="predicted"/>